<dbReference type="SUPFAM" id="SSF51735">
    <property type="entry name" value="NAD(P)-binding Rossmann-fold domains"/>
    <property type="match status" value="1"/>
</dbReference>
<sequence>MRAILSNRSIATRLLNAATNKTACGQGGRIENDVAVPSISPDEILVKVKAVALNPTDFKHLDVVAPPNSIIGCDYAGEVHLVGENVTTKWQIGDRIAGVVHGGLFPDRGAFAEYLKTDADLAWKIPDDICDADAATYGISAVTALLSLNIRHGLPWANERASPIDEAIFIYAGSTSAGLYHIQLAKAAGYKVIATASPRSFDLVKSYGADAVFDYKSPTVVSDITKEFPAITKAVDCFSEGKSTEIAAEVIKNKGGKVVTLLSNGKPRHPGVVYELVMMYTAFGRRFQWLPPVGPKFEAKPDDREALARFYALLPQLTEILKPIPTTEIKGGFDGILEGLNMLRSGHVSGGKLIVKL</sequence>
<accession>W9JGQ7</accession>
<dbReference type="SUPFAM" id="SSF50129">
    <property type="entry name" value="GroES-like"/>
    <property type="match status" value="1"/>
</dbReference>
<dbReference type="SMART" id="SM00829">
    <property type="entry name" value="PKS_ER"/>
    <property type="match status" value="1"/>
</dbReference>
<dbReference type="Gene3D" id="3.40.50.720">
    <property type="entry name" value="NAD(P)-binding Rossmann-like Domain"/>
    <property type="match status" value="1"/>
</dbReference>
<dbReference type="EMBL" id="JH717920">
    <property type="protein sequence ID" value="EWZ28643.1"/>
    <property type="molecule type" value="Genomic_DNA"/>
</dbReference>
<dbReference type="InterPro" id="IPR013154">
    <property type="entry name" value="ADH-like_N"/>
</dbReference>
<organism evidence="3">
    <name type="scientific">Fusarium oxysporum Fo47</name>
    <dbReference type="NCBI Taxonomy" id="660027"/>
    <lineage>
        <taxon>Eukaryota</taxon>
        <taxon>Fungi</taxon>
        <taxon>Dikarya</taxon>
        <taxon>Ascomycota</taxon>
        <taxon>Pezizomycotina</taxon>
        <taxon>Sordariomycetes</taxon>
        <taxon>Hypocreomycetidae</taxon>
        <taxon>Hypocreales</taxon>
        <taxon>Nectriaceae</taxon>
        <taxon>Fusarium</taxon>
        <taxon>Fusarium oxysporum species complex</taxon>
    </lineage>
</organism>
<dbReference type="InterPro" id="IPR020843">
    <property type="entry name" value="ER"/>
</dbReference>
<dbReference type="InterPro" id="IPR011032">
    <property type="entry name" value="GroES-like_sf"/>
</dbReference>
<evidence type="ECO:0000256" key="1">
    <source>
        <dbReference type="ARBA" id="ARBA00008072"/>
    </source>
</evidence>
<dbReference type="InterPro" id="IPR036291">
    <property type="entry name" value="NAD(P)-bd_dom_sf"/>
</dbReference>
<dbReference type="PANTHER" id="PTHR45348">
    <property type="entry name" value="HYPOTHETICAL OXIDOREDUCTASE (EUROFUNG)"/>
    <property type="match status" value="1"/>
</dbReference>
<reference evidence="3" key="1">
    <citation type="submission" date="2011-06" db="EMBL/GenBank/DDBJ databases">
        <title>The Genome Sequence of Fusarium oxysporum Fo47.</title>
        <authorList>
            <consortium name="The Broad Institute Genome Sequencing Platform"/>
            <person name="Ma L.-J."/>
            <person name="Gale L.R."/>
            <person name="Schwartz D.C."/>
            <person name="Zhou S."/>
            <person name="Corby-Kistler H."/>
            <person name="Young S.K."/>
            <person name="Zeng Q."/>
            <person name="Gargeya S."/>
            <person name="Fitzgerald M."/>
            <person name="Haas B."/>
            <person name="Abouelleil A."/>
            <person name="Alvarado L."/>
            <person name="Arachchi H.M."/>
            <person name="Berlin A."/>
            <person name="Brown A."/>
            <person name="Chapman S.B."/>
            <person name="Chen Z."/>
            <person name="Dunbar C."/>
            <person name="Freedman E."/>
            <person name="Gearin G."/>
            <person name="Gellesch M."/>
            <person name="Goldberg J."/>
            <person name="Griggs A."/>
            <person name="Gujja S."/>
            <person name="Heiman D."/>
            <person name="Howarth C."/>
            <person name="Larson L."/>
            <person name="Lui A."/>
            <person name="MacDonald P.J.P."/>
            <person name="Mehta T."/>
            <person name="Montmayeur A."/>
            <person name="Murphy C."/>
            <person name="Neiman D."/>
            <person name="Pearson M."/>
            <person name="Priest M."/>
            <person name="Roberts A."/>
            <person name="Saif S."/>
            <person name="Shea T."/>
            <person name="Shenoy N."/>
            <person name="Sisk P."/>
            <person name="Stolte C."/>
            <person name="Sykes S."/>
            <person name="Wortman J."/>
            <person name="Nusbaum C."/>
            <person name="Birren B."/>
        </authorList>
    </citation>
    <scope>NUCLEOTIDE SEQUENCE [LARGE SCALE GENOMIC DNA]</scope>
    <source>
        <strain evidence="3">Fo47</strain>
    </source>
</reference>
<protein>
    <submittedName>
        <fullName evidence="3">Uncharacterized protein</fullName>
    </submittedName>
</protein>
<dbReference type="Gene3D" id="3.90.180.10">
    <property type="entry name" value="Medium-chain alcohol dehydrogenases, catalytic domain"/>
    <property type="match status" value="1"/>
</dbReference>
<gene>
    <name evidence="3" type="ORF">FOZG_17648</name>
</gene>
<dbReference type="AlphaFoldDB" id="W9JGQ7"/>
<reference evidence="3" key="2">
    <citation type="submission" date="2012-06" db="EMBL/GenBank/DDBJ databases">
        <title>Annotation of the Genome Sequence of Fusarium oxysporum Fo47.</title>
        <authorList>
            <consortium name="The Broad Institute Genomics Platform"/>
            <person name="Ma L.-J."/>
            <person name="Corby-Kistler H."/>
            <person name="Broz K."/>
            <person name="Gale L.R."/>
            <person name="Jonkers W."/>
            <person name="O'Donnell K."/>
            <person name="Ploetz R."/>
            <person name="Steinberg C."/>
            <person name="Schwartz D.C."/>
            <person name="VanEtten H."/>
            <person name="Zhou S."/>
            <person name="Young S.K."/>
            <person name="Zeng Q."/>
            <person name="Gargeya S."/>
            <person name="Fitzgerald M."/>
            <person name="Abouelleil A."/>
            <person name="Alvarado L."/>
            <person name="Chapman S.B."/>
            <person name="Gainer-Dewar J."/>
            <person name="Goldberg J."/>
            <person name="Griggs A."/>
            <person name="Gujja S."/>
            <person name="Hansen M."/>
            <person name="Howarth C."/>
            <person name="Imamovic A."/>
            <person name="Ireland A."/>
            <person name="Larimer J."/>
            <person name="McCowan C."/>
            <person name="Murphy C."/>
            <person name="Pearson M."/>
            <person name="Poon T.W."/>
            <person name="Priest M."/>
            <person name="Roberts A."/>
            <person name="Saif S."/>
            <person name="Shea T."/>
            <person name="Sykes S."/>
            <person name="Wortman J."/>
            <person name="Nusbaum C."/>
            <person name="Birren B."/>
        </authorList>
    </citation>
    <scope>NUCLEOTIDE SEQUENCE</scope>
    <source>
        <strain evidence="3">Fo47</strain>
    </source>
</reference>
<dbReference type="VEuPathDB" id="FungiDB:FOZG_17648"/>
<keyword evidence="2" id="KW-0560">Oxidoreductase</keyword>
<dbReference type="Pfam" id="PF08240">
    <property type="entry name" value="ADH_N"/>
    <property type="match status" value="1"/>
</dbReference>
<dbReference type="PANTHER" id="PTHR45348:SF7">
    <property type="entry name" value="ZINC BINDING OXIDOREDUCTASE, PUTATIVE-RELATED"/>
    <property type="match status" value="1"/>
</dbReference>
<dbReference type="InterPro" id="IPR047122">
    <property type="entry name" value="Trans-enoyl_RdTase-like"/>
</dbReference>
<dbReference type="HOGENOM" id="CLU_026673_16_1_1"/>
<proteinExistence type="inferred from homology"/>
<dbReference type="CDD" id="cd08249">
    <property type="entry name" value="enoyl_reductase_like"/>
    <property type="match status" value="1"/>
</dbReference>
<evidence type="ECO:0000313" key="3">
    <source>
        <dbReference type="EMBL" id="EWZ28643.1"/>
    </source>
</evidence>
<comment type="similarity">
    <text evidence="1">Belongs to the zinc-containing alcohol dehydrogenase family.</text>
</comment>
<dbReference type="GO" id="GO:0016651">
    <property type="term" value="F:oxidoreductase activity, acting on NAD(P)H"/>
    <property type="evidence" value="ECO:0007669"/>
    <property type="project" value="InterPro"/>
</dbReference>
<dbReference type="Proteomes" id="UP000030766">
    <property type="component" value="Unassembled WGS sequence"/>
</dbReference>
<dbReference type="Pfam" id="PF00107">
    <property type="entry name" value="ADH_zinc_N"/>
    <property type="match status" value="1"/>
</dbReference>
<dbReference type="InterPro" id="IPR013149">
    <property type="entry name" value="ADH-like_C"/>
</dbReference>
<evidence type="ECO:0000256" key="2">
    <source>
        <dbReference type="ARBA" id="ARBA00023002"/>
    </source>
</evidence>
<name>W9JGQ7_FUSOX</name>